<evidence type="ECO:0000313" key="1">
    <source>
        <dbReference type="EMBL" id="DAE20608.1"/>
    </source>
</evidence>
<proteinExistence type="predicted"/>
<protein>
    <submittedName>
        <fullName evidence="1">Uncharacterized protein</fullName>
    </submittedName>
</protein>
<accession>A0A8S5QNG6</accession>
<reference evidence="1" key="1">
    <citation type="journal article" date="2021" name="Proc. Natl. Acad. Sci. U.S.A.">
        <title>A Catalog of Tens of Thousands of Viruses from Human Metagenomes Reveals Hidden Associations with Chronic Diseases.</title>
        <authorList>
            <person name="Tisza M.J."/>
            <person name="Buck C.B."/>
        </authorList>
    </citation>
    <scope>NUCLEOTIDE SEQUENCE</scope>
    <source>
        <strain evidence="1">CtJ3t72</strain>
    </source>
</reference>
<organism evidence="1">
    <name type="scientific">Siphoviridae sp. ctJ3t72</name>
    <dbReference type="NCBI Taxonomy" id="2826240"/>
    <lineage>
        <taxon>Viruses</taxon>
        <taxon>Duplodnaviria</taxon>
        <taxon>Heunggongvirae</taxon>
        <taxon>Uroviricota</taxon>
        <taxon>Caudoviricetes</taxon>
    </lineage>
</organism>
<dbReference type="EMBL" id="BK015698">
    <property type="protein sequence ID" value="DAE20608.1"/>
    <property type="molecule type" value="Genomic_DNA"/>
</dbReference>
<sequence length="35" mass="3767">MQTGSRLFVSLKSTTLSTMRLTFSNAGQSISSTDI</sequence>
<name>A0A8S5QNG6_9CAUD</name>